<keyword evidence="2" id="KW-0805">Transcription regulation</keyword>
<reference evidence="6" key="1">
    <citation type="journal article" date="2020" name="mSystems">
        <title>Genome- and Community-Level Interaction Insights into Carbon Utilization and Element Cycling Functions of Hydrothermarchaeota in Hydrothermal Sediment.</title>
        <authorList>
            <person name="Zhou Z."/>
            <person name="Liu Y."/>
            <person name="Xu W."/>
            <person name="Pan J."/>
            <person name="Luo Z.H."/>
            <person name="Li M."/>
        </authorList>
    </citation>
    <scope>NUCLEOTIDE SEQUENCE [LARGE SCALE GENOMIC DNA]</scope>
    <source>
        <strain evidence="6">SpSt-1135</strain>
    </source>
</reference>
<evidence type="ECO:0000256" key="4">
    <source>
        <dbReference type="ARBA" id="ARBA00023163"/>
    </source>
</evidence>
<dbReference type="InterPro" id="IPR000551">
    <property type="entry name" value="MerR-type_HTH_dom"/>
</dbReference>
<evidence type="ECO:0000313" key="6">
    <source>
        <dbReference type="EMBL" id="HHS49423.1"/>
    </source>
</evidence>
<keyword evidence="4" id="KW-0804">Transcription</keyword>
<sequence length="138" mass="16241">MNNINNQEYFQIGEVSKKLGITPRTIRYYEEFGLLDPPLRIENGIRLYSNEDIRRIKFILKLKELGLTLKEMLELADIYNQHKQSLTIMPRLIEILDDHIDKIDSRIAKLASLRNDIVEYRKRILAIIKDNKENQTGG</sequence>
<dbReference type="PANTHER" id="PTHR30204">
    <property type="entry name" value="REDOX-CYCLING DRUG-SENSING TRANSCRIPTIONAL ACTIVATOR SOXR"/>
    <property type="match status" value="1"/>
</dbReference>
<dbReference type="AlphaFoldDB" id="A0A7C6A7H9"/>
<gene>
    <name evidence="6" type="ORF">ENM99_06290</name>
</gene>
<evidence type="ECO:0000256" key="1">
    <source>
        <dbReference type="ARBA" id="ARBA00022491"/>
    </source>
</evidence>
<dbReference type="Gene3D" id="1.10.1660.10">
    <property type="match status" value="1"/>
</dbReference>
<dbReference type="InterPro" id="IPR047057">
    <property type="entry name" value="MerR_fam"/>
</dbReference>
<evidence type="ECO:0000256" key="3">
    <source>
        <dbReference type="ARBA" id="ARBA00023125"/>
    </source>
</evidence>
<accession>A0A7C6A7H9</accession>
<dbReference type="PROSITE" id="PS00552">
    <property type="entry name" value="HTH_MERR_1"/>
    <property type="match status" value="1"/>
</dbReference>
<evidence type="ECO:0000259" key="5">
    <source>
        <dbReference type="PROSITE" id="PS50937"/>
    </source>
</evidence>
<dbReference type="Proteomes" id="UP000886400">
    <property type="component" value="Unassembled WGS sequence"/>
</dbReference>
<comment type="caution">
    <text evidence="6">The sequence shown here is derived from an EMBL/GenBank/DDBJ whole genome shotgun (WGS) entry which is preliminary data.</text>
</comment>
<feature type="domain" description="HTH merR-type" evidence="5">
    <location>
        <begin position="9"/>
        <end position="78"/>
    </location>
</feature>
<dbReference type="GO" id="GO:0003677">
    <property type="term" value="F:DNA binding"/>
    <property type="evidence" value="ECO:0007669"/>
    <property type="project" value="UniProtKB-KW"/>
</dbReference>
<protein>
    <submittedName>
        <fullName evidence="6">MerR family transcriptional regulator</fullName>
    </submittedName>
</protein>
<dbReference type="PANTHER" id="PTHR30204:SF69">
    <property type="entry name" value="MERR-FAMILY TRANSCRIPTIONAL REGULATOR"/>
    <property type="match status" value="1"/>
</dbReference>
<organism evidence="6">
    <name type="scientific">Desulfurella acetivorans</name>
    <dbReference type="NCBI Taxonomy" id="33002"/>
    <lineage>
        <taxon>Bacteria</taxon>
        <taxon>Pseudomonadati</taxon>
        <taxon>Campylobacterota</taxon>
        <taxon>Desulfurellia</taxon>
        <taxon>Desulfurellales</taxon>
        <taxon>Desulfurellaceae</taxon>
        <taxon>Desulfurella</taxon>
    </lineage>
</organism>
<evidence type="ECO:0000256" key="2">
    <source>
        <dbReference type="ARBA" id="ARBA00023015"/>
    </source>
</evidence>
<dbReference type="InterPro" id="IPR009061">
    <property type="entry name" value="DNA-bd_dom_put_sf"/>
</dbReference>
<keyword evidence="3" id="KW-0238">DNA-binding</keyword>
<proteinExistence type="predicted"/>
<keyword evidence="1" id="KW-0678">Repressor</keyword>
<dbReference type="EMBL" id="DRZX01000297">
    <property type="protein sequence ID" value="HHS49423.1"/>
    <property type="molecule type" value="Genomic_DNA"/>
</dbReference>
<name>A0A7C6A7H9_DESAE</name>
<dbReference type="SMART" id="SM00422">
    <property type="entry name" value="HTH_MERR"/>
    <property type="match status" value="1"/>
</dbReference>
<dbReference type="GO" id="GO:0003700">
    <property type="term" value="F:DNA-binding transcription factor activity"/>
    <property type="evidence" value="ECO:0007669"/>
    <property type="project" value="InterPro"/>
</dbReference>
<dbReference type="SUPFAM" id="SSF46955">
    <property type="entry name" value="Putative DNA-binding domain"/>
    <property type="match status" value="1"/>
</dbReference>
<dbReference type="PRINTS" id="PR00040">
    <property type="entry name" value="HTHMERR"/>
</dbReference>
<dbReference type="Pfam" id="PF13411">
    <property type="entry name" value="MerR_1"/>
    <property type="match status" value="1"/>
</dbReference>
<dbReference type="PROSITE" id="PS50937">
    <property type="entry name" value="HTH_MERR_2"/>
    <property type="match status" value="1"/>
</dbReference>